<gene>
    <name evidence="3" type="ORF">ACJ72_04413</name>
</gene>
<comment type="caution">
    <text evidence="3">The sequence shown here is derived from an EMBL/GenBank/DDBJ whole genome shotgun (WGS) entry which is preliminary data.</text>
</comment>
<name>A0A1B7NWU9_9EURO</name>
<keyword evidence="2" id="KW-1133">Transmembrane helix</keyword>
<reference evidence="3 4" key="1">
    <citation type="submission" date="2015-07" db="EMBL/GenBank/DDBJ databases">
        <title>Emmonsia species relationships and genome sequence.</title>
        <authorList>
            <person name="Cuomo C.A."/>
            <person name="Schwartz I.S."/>
            <person name="Kenyon C."/>
            <person name="de Hoog G.S."/>
            <person name="Govender N.P."/>
            <person name="Botha A."/>
            <person name="Moreno L."/>
            <person name="de Vries M."/>
            <person name="Munoz J.F."/>
            <person name="Stielow J.B."/>
        </authorList>
    </citation>
    <scope>NUCLEOTIDE SEQUENCE [LARGE SCALE GENOMIC DNA]</scope>
    <source>
        <strain evidence="3 4">CBS 136260</strain>
    </source>
</reference>
<feature type="region of interest" description="Disordered" evidence="1">
    <location>
        <begin position="234"/>
        <end position="254"/>
    </location>
</feature>
<feature type="region of interest" description="Disordered" evidence="1">
    <location>
        <begin position="267"/>
        <end position="323"/>
    </location>
</feature>
<evidence type="ECO:0000313" key="3">
    <source>
        <dbReference type="EMBL" id="OAX81249.1"/>
    </source>
</evidence>
<keyword evidence="2" id="KW-0472">Membrane</keyword>
<feature type="transmembrane region" description="Helical" evidence="2">
    <location>
        <begin position="59"/>
        <end position="76"/>
    </location>
</feature>
<organism evidence="3 4">
    <name type="scientific">Emergomyces africanus</name>
    <dbReference type="NCBI Taxonomy" id="1955775"/>
    <lineage>
        <taxon>Eukaryota</taxon>
        <taxon>Fungi</taxon>
        <taxon>Dikarya</taxon>
        <taxon>Ascomycota</taxon>
        <taxon>Pezizomycotina</taxon>
        <taxon>Eurotiomycetes</taxon>
        <taxon>Eurotiomycetidae</taxon>
        <taxon>Onygenales</taxon>
        <taxon>Ajellomycetaceae</taxon>
        <taxon>Emergomyces</taxon>
    </lineage>
</organism>
<feature type="transmembrane region" description="Helical" evidence="2">
    <location>
        <begin position="27"/>
        <end position="47"/>
    </location>
</feature>
<feature type="non-terminal residue" evidence="3">
    <location>
        <position position="1"/>
    </location>
</feature>
<feature type="compositionally biased region" description="Low complexity" evidence="1">
    <location>
        <begin position="163"/>
        <end position="173"/>
    </location>
</feature>
<evidence type="ECO:0008006" key="5">
    <source>
        <dbReference type="Google" id="ProtNLM"/>
    </source>
</evidence>
<dbReference type="Proteomes" id="UP000091918">
    <property type="component" value="Unassembled WGS sequence"/>
</dbReference>
<proteinExistence type="predicted"/>
<keyword evidence="2" id="KW-0812">Transmembrane</keyword>
<feature type="compositionally biased region" description="Polar residues" evidence="1">
    <location>
        <begin position="307"/>
        <end position="323"/>
    </location>
</feature>
<protein>
    <recommendedName>
        <fullName evidence="5">Integral membrane protein</fullName>
    </recommendedName>
</protein>
<dbReference type="EMBL" id="LGUA01000515">
    <property type="protein sequence ID" value="OAX81249.1"/>
    <property type="molecule type" value="Genomic_DNA"/>
</dbReference>
<evidence type="ECO:0000313" key="4">
    <source>
        <dbReference type="Proteomes" id="UP000091918"/>
    </source>
</evidence>
<sequence>GGLTILFFNGYIRDLGQHGHSVSPVKAYLGIIIFVSIVLLVLIQEFFWAFGKLTMMIKFLFLFAGLFTLVECQSLIPTTGSATFPGCAIGCPLLREAQTNCVPPAAPSTNQATYISCFCQSSLLQALHSSPNGVCDAVCPPADLTKLQTWYAGFCSAGNPELTQTTTTSATRTPSPNSGSDSGAGKSENVNQAAPQSWFSAHWKWVVMIIVLVVGFAALAFLLVWLKRRHKRKRANQAPFPPAQPTATPGAPSSRNLVAAALGDDKWTPQQHHPHVRAQGPRNAGSTVPAFETTRGTEPGRLARAPHSSSRIMQGPSQLKNQI</sequence>
<dbReference type="AlphaFoldDB" id="A0A1B7NWU9"/>
<keyword evidence="4" id="KW-1185">Reference proteome</keyword>
<dbReference type="OrthoDB" id="5426355at2759"/>
<feature type="transmembrane region" description="Helical" evidence="2">
    <location>
        <begin position="205"/>
        <end position="226"/>
    </location>
</feature>
<evidence type="ECO:0000256" key="2">
    <source>
        <dbReference type="SAM" id="Phobius"/>
    </source>
</evidence>
<accession>A0A1B7NWU9</accession>
<feature type="region of interest" description="Disordered" evidence="1">
    <location>
        <begin position="163"/>
        <end position="189"/>
    </location>
</feature>
<evidence type="ECO:0000256" key="1">
    <source>
        <dbReference type="SAM" id="MobiDB-lite"/>
    </source>
</evidence>